<dbReference type="InterPro" id="IPR052897">
    <property type="entry name" value="Sec-Metab_Biosynth_Hydrolase"/>
</dbReference>
<reference evidence="3" key="1">
    <citation type="submission" date="2020-01" db="EMBL/GenBank/DDBJ databases">
        <authorList>
            <consortium name="DOE Joint Genome Institute"/>
            <person name="Haridas S."/>
            <person name="Albert R."/>
            <person name="Binder M."/>
            <person name="Bloem J."/>
            <person name="Labutti K."/>
            <person name="Salamov A."/>
            <person name="Andreopoulos B."/>
            <person name="Baker S.E."/>
            <person name="Barry K."/>
            <person name="Bills G."/>
            <person name="Bluhm B.H."/>
            <person name="Cannon C."/>
            <person name="Castanera R."/>
            <person name="Culley D.E."/>
            <person name="Daum C."/>
            <person name="Ezra D."/>
            <person name="Gonzalez J.B."/>
            <person name="Henrissat B."/>
            <person name="Kuo A."/>
            <person name="Liang C."/>
            <person name="Lipzen A."/>
            <person name="Lutzoni F."/>
            <person name="Magnuson J."/>
            <person name="Mondo S."/>
            <person name="Nolan M."/>
            <person name="Ohm R."/>
            <person name="Pangilinan J."/>
            <person name="Park H.-J."/>
            <person name="Ramirez L."/>
            <person name="Alfaro M."/>
            <person name="Sun H."/>
            <person name="Tritt A."/>
            <person name="Yoshinaga Y."/>
            <person name="Zwiers L.-H."/>
            <person name="Turgeon B.G."/>
            <person name="Goodwin S.B."/>
            <person name="Spatafora J.W."/>
            <person name="Crous P.W."/>
            <person name="Grigoriev I.V."/>
        </authorList>
    </citation>
    <scope>NUCLEOTIDE SEQUENCE</scope>
    <source>
        <strain evidence="3">CBS 342.82</strain>
    </source>
</reference>
<reference evidence="3" key="2">
    <citation type="submission" date="2020-04" db="EMBL/GenBank/DDBJ databases">
        <authorList>
            <consortium name="NCBI Genome Project"/>
        </authorList>
    </citation>
    <scope>NUCLEOTIDE SEQUENCE</scope>
    <source>
        <strain evidence="3">CBS 342.82</strain>
    </source>
</reference>
<organism evidence="3">
    <name type="scientific">Dissoconium aciculare CBS 342.82</name>
    <dbReference type="NCBI Taxonomy" id="1314786"/>
    <lineage>
        <taxon>Eukaryota</taxon>
        <taxon>Fungi</taxon>
        <taxon>Dikarya</taxon>
        <taxon>Ascomycota</taxon>
        <taxon>Pezizomycotina</taxon>
        <taxon>Dothideomycetes</taxon>
        <taxon>Dothideomycetidae</taxon>
        <taxon>Mycosphaerellales</taxon>
        <taxon>Dissoconiaceae</taxon>
        <taxon>Dissoconium</taxon>
    </lineage>
</organism>
<reference evidence="3" key="3">
    <citation type="submission" date="2025-08" db="UniProtKB">
        <authorList>
            <consortium name="RefSeq"/>
        </authorList>
    </citation>
    <scope>IDENTIFICATION</scope>
    <source>
        <strain evidence="3">CBS 342.82</strain>
    </source>
</reference>
<dbReference type="InterPro" id="IPR000073">
    <property type="entry name" value="AB_hydrolase_1"/>
</dbReference>
<dbReference type="Proteomes" id="UP000504637">
    <property type="component" value="Unplaced"/>
</dbReference>
<dbReference type="RefSeq" id="XP_033464213.1">
    <property type="nucleotide sequence ID" value="XM_033602765.1"/>
</dbReference>
<dbReference type="Pfam" id="PF12697">
    <property type="entry name" value="Abhydrolase_6"/>
    <property type="match status" value="1"/>
</dbReference>
<name>A0A6J3MJQ9_9PEZI</name>
<feature type="domain" description="AB hydrolase-1" evidence="1">
    <location>
        <begin position="7"/>
        <end position="238"/>
    </location>
</feature>
<dbReference type="AlphaFoldDB" id="A0A6J3MJQ9"/>
<protein>
    <submittedName>
        <fullName evidence="3">Alpha/beta-hydrolase</fullName>
    </submittedName>
</protein>
<dbReference type="OrthoDB" id="408373at2759"/>
<keyword evidence="2" id="KW-1185">Reference proteome</keyword>
<sequence length="257" mass="28306">MSAKPSIVLVHGGGHSPQSYVKLTTALQDRGFDVHAPQLPSCTGRRPPGTSTARDPLVVRQIVEQLADDGLTIIVVMHSYGGMVGLNALEDLDVQSRAAQGKSGGVAHLIAIAAMIYPKGYDSFDIAREMGVSDMLSWVEFDEDGSNDIKDPKFSCYADVSEEEADIVIKTLSRLDRMSAEHKVKYEAWRVIPLTYILTLQDVIFPVDHQRFLLKKLEEAGHKADVKTFDSSHSPFLSKIPETVKVIEDVADSLRSR</sequence>
<dbReference type="SUPFAM" id="SSF53474">
    <property type="entry name" value="alpha/beta-Hydrolases"/>
    <property type="match status" value="1"/>
</dbReference>
<proteinExistence type="predicted"/>
<evidence type="ECO:0000259" key="1">
    <source>
        <dbReference type="Pfam" id="PF12697"/>
    </source>
</evidence>
<evidence type="ECO:0000313" key="3">
    <source>
        <dbReference type="RefSeq" id="XP_033464213.1"/>
    </source>
</evidence>
<dbReference type="PANTHER" id="PTHR37017">
    <property type="entry name" value="AB HYDROLASE-1 DOMAIN-CONTAINING PROTEIN-RELATED"/>
    <property type="match status" value="1"/>
</dbReference>
<dbReference type="Gene3D" id="3.40.50.1820">
    <property type="entry name" value="alpha/beta hydrolase"/>
    <property type="match status" value="1"/>
</dbReference>
<accession>A0A6J3MJQ9</accession>
<dbReference type="GeneID" id="54360565"/>
<dbReference type="PANTHER" id="PTHR37017:SF10">
    <property type="entry name" value="AB HYDROLASE-1 DOMAIN-CONTAINING PROTEIN"/>
    <property type="match status" value="1"/>
</dbReference>
<dbReference type="InterPro" id="IPR029058">
    <property type="entry name" value="AB_hydrolase_fold"/>
</dbReference>
<gene>
    <name evidence="3" type="ORF">K489DRAFT_366367</name>
</gene>
<evidence type="ECO:0000313" key="2">
    <source>
        <dbReference type="Proteomes" id="UP000504637"/>
    </source>
</evidence>